<name>A0ABW2XA42_9ACTN</name>
<evidence type="ECO:0000256" key="2">
    <source>
        <dbReference type="ARBA" id="ARBA00022801"/>
    </source>
</evidence>
<keyword evidence="2" id="KW-0378">Hydrolase</keyword>
<dbReference type="SUPFAM" id="SSF52768">
    <property type="entry name" value="Arginase/deacetylase"/>
    <property type="match status" value="1"/>
</dbReference>
<sequence>MTITLVPYHADELLPSESFPLTGAQLTTITRDLPQGDIWKSLAFLYEPVAEEVAAQLRRGVTPRVVSGDCTVSEAVVAGVQRAGKDPSIVWFDAHGDVHTRASSASGYIGGMPLRQIVGADPELLADPLGVRPLSEDRVLLVGARDLDPPEVDYLASSQIGRCTVNELDASLLPEGPVIVHIDVDVVDSRHVPGLRFPVPDGCTPDELSAALRRLTATGRVVALDLACTWHDPEGDDNTARSQLLTDLLAP</sequence>
<dbReference type="PROSITE" id="PS51409">
    <property type="entry name" value="ARGINASE_2"/>
    <property type="match status" value="1"/>
</dbReference>
<dbReference type="Gene3D" id="3.40.800.10">
    <property type="entry name" value="Ureohydrolase domain"/>
    <property type="match status" value="1"/>
</dbReference>
<keyword evidence="1" id="KW-0479">Metal-binding</keyword>
<keyword evidence="6" id="KW-1185">Reference proteome</keyword>
<dbReference type="Proteomes" id="UP001597063">
    <property type="component" value="Unassembled WGS sequence"/>
</dbReference>
<dbReference type="PANTHER" id="PTHR43782:SF3">
    <property type="entry name" value="ARGINASE"/>
    <property type="match status" value="1"/>
</dbReference>
<dbReference type="InterPro" id="IPR006035">
    <property type="entry name" value="Ureohydrolase"/>
</dbReference>
<evidence type="ECO:0000256" key="4">
    <source>
        <dbReference type="PROSITE-ProRule" id="PRU00742"/>
    </source>
</evidence>
<proteinExistence type="inferred from homology"/>
<comment type="caution">
    <text evidence="5">The sequence shown here is derived from an EMBL/GenBank/DDBJ whole genome shotgun (WGS) entry which is preliminary data.</text>
</comment>
<evidence type="ECO:0000313" key="5">
    <source>
        <dbReference type="EMBL" id="MFD0683327.1"/>
    </source>
</evidence>
<gene>
    <name evidence="5" type="ORF">ACFQZM_02360</name>
</gene>
<evidence type="ECO:0000313" key="6">
    <source>
        <dbReference type="Proteomes" id="UP001597063"/>
    </source>
</evidence>
<dbReference type="InterPro" id="IPR023696">
    <property type="entry name" value="Ureohydrolase_dom_sf"/>
</dbReference>
<dbReference type="RefSeq" id="WP_165502884.1">
    <property type="nucleotide sequence ID" value="NZ_CAACUY010000044.1"/>
</dbReference>
<evidence type="ECO:0000256" key="3">
    <source>
        <dbReference type="ARBA" id="ARBA00023211"/>
    </source>
</evidence>
<organism evidence="5 6">
    <name type="scientific">Actinomadura fibrosa</name>
    <dbReference type="NCBI Taxonomy" id="111802"/>
    <lineage>
        <taxon>Bacteria</taxon>
        <taxon>Bacillati</taxon>
        <taxon>Actinomycetota</taxon>
        <taxon>Actinomycetes</taxon>
        <taxon>Streptosporangiales</taxon>
        <taxon>Thermomonosporaceae</taxon>
        <taxon>Actinomadura</taxon>
    </lineage>
</organism>
<accession>A0ABW2XA42</accession>
<evidence type="ECO:0000256" key="1">
    <source>
        <dbReference type="ARBA" id="ARBA00022723"/>
    </source>
</evidence>
<dbReference type="PANTHER" id="PTHR43782">
    <property type="entry name" value="ARGINASE"/>
    <property type="match status" value="1"/>
</dbReference>
<dbReference type="Pfam" id="PF00491">
    <property type="entry name" value="Arginase"/>
    <property type="match status" value="1"/>
</dbReference>
<protein>
    <submittedName>
        <fullName evidence="5">Arginase family protein</fullName>
    </submittedName>
</protein>
<dbReference type="EMBL" id="JBHTGP010000001">
    <property type="protein sequence ID" value="MFD0683327.1"/>
    <property type="molecule type" value="Genomic_DNA"/>
</dbReference>
<reference evidence="6" key="1">
    <citation type="journal article" date="2019" name="Int. J. Syst. Evol. Microbiol.">
        <title>The Global Catalogue of Microorganisms (GCM) 10K type strain sequencing project: providing services to taxonomists for standard genome sequencing and annotation.</title>
        <authorList>
            <consortium name="The Broad Institute Genomics Platform"/>
            <consortium name="The Broad Institute Genome Sequencing Center for Infectious Disease"/>
            <person name="Wu L."/>
            <person name="Ma J."/>
        </authorList>
    </citation>
    <scope>NUCLEOTIDE SEQUENCE [LARGE SCALE GENOMIC DNA]</scope>
    <source>
        <strain evidence="6">JCM 9371</strain>
    </source>
</reference>
<keyword evidence="3" id="KW-0464">Manganese</keyword>
<dbReference type="PRINTS" id="PR00116">
    <property type="entry name" value="ARGINASE"/>
</dbReference>
<comment type="similarity">
    <text evidence="4">Belongs to the arginase family.</text>
</comment>